<dbReference type="RefSeq" id="WP_182295091.1">
    <property type="nucleotide sequence ID" value="NZ_CP059851.1"/>
</dbReference>
<dbReference type="KEGG" id="sand:H3309_12875"/>
<protein>
    <submittedName>
        <fullName evidence="3">DUF2059 domain-containing protein</fullName>
    </submittedName>
</protein>
<feature type="chain" id="PRO_5028890741" evidence="1">
    <location>
        <begin position="18"/>
        <end position="195"/>
    </location>
</feature>
<feature type="signal peptide" evidence="1">
    <location>
        <begin position="1"/>
        <end position="17"/>
    </location>
</feature>
<organism evidence="3 4">
    <name type="scientific">Sandaracinobacteroides saxicola</name>
    <dbReference type="NCBI Taxonomy" id="2759707"/>
    <lineage>
        <taxon>Bacteria</taxon>
        <taxon>Pseudomonadati</taxon>
        <taxon>Pseudomonadota</taxon>
        <taxon>Alphaproteobacteria</taxon>
        <taxon>Sphingomonadales</taxon>
        <taxon>Sphingosinicellaceae</taxon>
        <taxon>Sandaracinobacteroides</taxon>
    </lineage>
</organism>
<accession>A0A7G5IFV4</accession>
<dbReference type="Pfam" id="PF09832">
    <property type="entry name" value="DUF2059"/>
    <property type="match status" value="1"/>
</dbReference>
<evidence type="ECO:0000313" key="3">
    <source>
        <dbReference type="EMBL" id="QMW22246.1"/>
    </source>
</evidence>
<dbReference type="Proteomes" id="UP000515292">
    <property type="component" value="Chromosome"/>
</dbReference>
<evidence type="ECO:0000313" key="4">
    <source>
        <dbReference type="Proteomes" id="UP000515292"/>
    </source>
</evidence>
<dbReference type="InterPro" id="IPR018637">
    <property type="entry name" value="DUF2059"/>
</dbReference>
<dbReference type="AlphaFoldDB" id="A0A7G5IFV4"/>
<feature type="domain" description="DUF2059" evidence="2">
    <location>
        <begin position="112"/>
        <end position="162"/>
    </location>
</feature>
<name>A0A7G5IFV4_9SPHN</name>
<reference evidence="3 4" key="1">
    <citation type="submission" date="2020-07" db="EMBL/GenBank/DDBJ databases">
        <title>Complete genome sequence for Sandaracinobacter sp. M6.</title>
        <authorList>
            <person name="Tang Y."/>
            <person name="Liu Q."/>
            <person name="Guo Z."/>
            <person name="Lei P."/>
            <person name="Huang B."/>
        </authorList>
    </citation>
    <scope>NUCLEOTIDE SEQUENCE [LARGE SCALE GENOMIC DNA]</scope>
    <source>
        <strain evidence="3 4">M6</strain>
    </source>
</reference>
<keyword evidence="1" id="KW-0732">Signal</keyword>
<gene>
    <name evidence="3" type="ORF">H3309_12875</name>
</gene>
<dbReference type="EMBL" id="CP059851">
    <property type="protein sequence ID" value="QMW22246.1"/>
    <property type="molecule type" value="Genomic_DNA"/>
</dbReference>
<proteinExistence type="predicted"/>
<keyword evidence="4" id="KW-1185">Reference proteome</keyword>
<evidence type="ECO:0000256" key="1">
    <source>
        <dbReference type="SAM" id="SignalP"/>
    </source>
</evidence>
<evidence type="ECO:0000259" key="2">
    <source>
        <dbReference type="Pfam" id="PF09832"/>
    </source>
</evidence>
<sequence>MRASVALLALVAPPALAEVPAAKPSPASLAAQLADVLNDGPTLAAASRQDFAPMLAEMRSGTAIRKLLEPNQAYRTEVLRDPAKVDAAIKRIGGMQAAVIEGLLADFNGEVRAATIDVYAASFSEAEMRDILAFYKSPGGRALVERMAAVRQSVRANVRARLTPRISAALQALSPVIEAEMRALLPAPDSGKAGQ</sequence>